<feature type="compositionally biased region" description="Polar residues" evidence="1">
    <location>
        <begin position="41"/>
        <end position="52"/>
    </location>
</feature>
<keyword evidence="3" id="KW-1185">Reference proteome</keyword>
<reference evidence="2 3" key="1">
    <citation type="submission" date="2021-06" db="EMBL/GenBank/DDBJ databases">
        <authorList>
            <person name="Kallberg Y."/>
            <person name="Tangrot J."/>
            <person name="Rosling A."/>
        </authorList>
    </citation>
    <scope>NUCLEOTIDE SEQUENCE [LARGE SCALE GENOMIC DNA]</scope>
    <source>
        <strain evidence="2 3">120-4 pot B 10/14</strain>
    </source>
</reference>
<feature type="region of interest" description="Disordered" evidence="1">
    <location>
        <begin position="1"/>
        <end position="52"/>
    </location>
</feature>
<organism evidence="2 3">
    <name type="scientific">Gigaspora margarita</name>
    <dbReference type="NCBI Taxonomy" id="4874"/>
    <lineage>
        <taxon>Eukaryota</taxon>
        <taxon>Fungi</taxon>
        <taxon>Fungi incertae sedis</taxon>
        <taxon>Mucoromycota</taxon>
        <taxon>Glomeromycotina</taxon>
        <taxon>Glomeromycetes</taxon>
        <taxon>Diversisporales</taxon>
        <taxon>Gigasporaceae</taxon>
        <taxon>Gigaspora</taxon>
    </lineage>
</organism>
<dbReference type="EMBL" id="CAJVQB010003678">
    <property type="protein sequence ID" value="CAG8614871.1"/>
    <property type="molecule type" value="Genomic_DNA"/>
</dbReference>
<dbReference type="Proteomes" id="UP000789901">
    <property type="component" value="Unassembled WGS sequence"/>
</dbReference>
<comment type="caution">
    <text evidence="2">The sequence shown here is derived from an EMBL/GenBank/DDBJ whole genome shotgun (WGS) entry which is preliminary data.</text>
</comment>
<name>A0ABN7ULK4_GIGMA</name>
<proteinExistence type="predicted"/>
<protein>
    <submittedName>
        <fullName evidence="2">13367_t:CDS:1</fullName>
    </submittedName>
</protein>
<evidence type="ECO:0000313" key="3">
    <source>
        <dbReference type="Proteomes" id="UP000789901"/>
    </source>
</evidence>
<feature type="compositionally biased region" description="Polar residues" evidence="1">
    <location>
        <begin position="1"/>
        <end position="24"/>
    </location>
</feature>
<gene>
    <name evidence="2" type="ORF">GMARGA_LOCUS7542</name>
</gene>
<evidence type="ECO:0000313" key="2">
    <source>
        <dbReference type="EMBL" id="CAG8614871.1"/>
    </source>
</evidence>
<accession>A0ABN7ULK4</accession>
<sequence length="326" mass="36610">MSATQSMNTSSEDTTDHQNIQTIESMDIDGLPKHAAKKVKASTSSENDTLITTSPLSTQMMLIQNDKKMEPPKNSTIVLPSEKDSIPHKKTHGTDLPGMKFSHDNSYIVIAPAADFYNDQDITMQQCDQTQDTQKVIEHAQETTIDEMGNIEETRKAVLEMDTDTNSNTTIEGTEIPHRSYSSVLKNKDQILQEMEAVDSTGWPNIVKTRLNNKHKALHKTICKHLIEEITEEFQIPEPLLLSYTNINYTNKPNLLEDPNHIIGMGLVTPIRDPKMLIIEPTGTSTKSIKPALPNDLDTLLEKLRNTEDTLNIPITDYSELNDTLE</sequence>
<evidence type="ECO:0000256" key="1">
    <source>
        <dbReference type="SAM" id="MobiDB-lite"/>
    </source>
</evidence>